<dbReference type="PROSITE" id="PS50199">
    <property type="entry name" value="ZF_RANBP2_2"/>
    <property type="match status" value="1"/>
</dbReference>
<dbReference type="InterPro" id="IPR018551">
    <property type="entry name" value="DUF2007"/>
</dbReference>
<dbReference type="AlphaFoldDB" id="A0A1Y0IID6"/>
<dbReference type="OrthoDB" id="9814654at2"/>
<name>A0A1Y0IID6_9GAMM</name>
<dbReference type="KEGG" id="ome:OLMES_5209"/>
<organism evidence="5 6">
    <name type="scientific">Oleiphilus messinensis</name>
    <dbReference type="NCBI Taxonomy" id="141451"/>
    <lineage>
        <taxon>Bacteria</taxon>
        <taxon>Pseudomonadati</taxon>
        <taxon>Pseudomonadota</taxon>
        <taxon>Gammaproteobacteria</taxon>
        <taxon>Oceanospirillales</taxon>
        <taxon>Oleiphilaceae</taxon>
        <taxon>Oleiphilus</taxon>
    </lineage>
</organism>
<reference evidence="5 6" key="1">
    <citation type="submission" date="2017-05" db="EMBL/GenBank/DDBJ databases">
        <title>Genomic insights into alkan degradation activity of Oleiphilus messinensis.</title>
        <authorList>
            <person name="Kozyavkin S.A."/>
            <person name="Slesarev A.I."/>
            <person name="Golyshin P.N."/>
            <person name="Korzhenkov A."/>
            <person name="Golyshina O.N."/>
            <person name="Toshchakov S.V."/>
        </authorList>
    </citation>
    <scope>NUCLEOTIDE SEQUENCE [LARGE SCALE GENOMIC DNA]</scope>
    <source>
        <strain evidence="5 6">ME102</strain>
    </source>
</reference>
<proteinExistence type="predicted"/>
<feature type="domain" description="RanBP2-type" evidence="4">
    <location>
        <begin position="71"/>
        <end position="101"/>
    </location>
</feature>
<dbReference type="InterPro" id="IPR001876">
    <property type="entry name" value="Znf_RanBP2"/>
</dbReference>
<dbReference type="Proteomes" id="UP000196027">
    <property type="component" value="Chromosome"/>
</dbReference>
<keyword evidence="6" id="KW-1185">Reference proteome</keyword>
<evidence type="ECO:0000256" key="2">
    <source>
        <dbReference type="ARBA" id="ARBA00022771"/>
    </source>
</evidence>
<dbReference type="PROSITE" id="PS01358">
    <property type="entry name" value="ZF_RANBP2_1"/>
    <property type="match status" value="1"/>
</dbReference>
<evidence type="ECO:0000256" key="1">
    <source>
        <dbReference type="ARBA" id="ARBA00022723"/>
    </source>
</evidence>
<keyword evidence="1" id="KW-0479">Metal-binding</keyword>
<dbReference type="Pfam" id="PF09413">
    <property type="entry name" value="DUF2007"/>
    <property type="match status" value="1"/>
</dbReference>
<dbReference type="Gene3D" id="2.30.30.380">
    <property type="entry name" value="Zn-finger domain of Sec23/24"/>
    <property type="match status" value="1"/>
</dbReference>
<evidence type="ECO:0000259" key="4">
    <source>
        <dbReference type="PROSITE" id="PS50199"/>
    </source>
</evidence>
<dbReference type="RefSeq" id="WP_087463892.1">
    <property type="nucleotide sequence ID" value="NZ_CP021425.1"/>
</dbReference>
<accession>A0A1Y0IID6</accession>
<dbReference type="InterPro" id="IPR036443">
    <property type="entry name" value="Znf_RanBP2_sf"/>
</dbReference>
<keyword evidence="2" id="KW-0863">Zinc-finger</keyword>
<sequence>MKLVYTHENRLIVSHIRNQLAEAGIETVLKNEYLGAGAGDLAPIDTWLEVWIVHDRDDARAREILTPTAGRPSHDWICPQCNEINDPSFEICWHCQHERQDLG</sequence>
<evidence type="ECO:0000313" key="6">
    <source>
        <dbReference type="Proteomes" id="UP000196027"/>
    </source>
</evidence>
<dbReference type="EMBL" id="CP021425">
    <property type="protein sequence ID" value="ARU59193.1"/>
    <property type="molecule type" value="Genomic_DNA"/>
</dbReference>
<evidence type="ECO:0000313" key="5">
    <source>
        <dbReference type="EMBL" id="ARU59193.1"/>
    </source>
</evidence>
<protein>
    <recommendedName>
        <fullName evidence="4">RanBP2-type domain-containing protein</fullName>
    </recommendedName>
</protein>
<dbReference type="SUPFAM" id="SSF90209">
    <property type="entry name" value="Ran binding protein zinc finger-like"/>
    <property type="match status" value="1"/>
</dbReference>
<dbReference type="GO" id="GO:0008270">
    <property type="term" value="F:zinc ion binding"/>
    <property type="evidence" value="ECO:0007669"/>
    <property type="project" value="UniProtKB-KW"/>
</dbReference>
<keyword evidence="3" id="KW-0862">Zinc</keyword>
<evidence type="ECO:0000256" key="3">
    <source>
        <dbReference type="ARBA" id="ARBA00022833"/>
    </source>
</evidence>
<gene>
    <name evidence="5" type="ORF">OLMES_5209</name>
</gene>